<name>A0AAD9NGA4_9ANNE</name>
<reference evidence="2" key="1">
    <citation type="journal article" date="2023" name="Mol. Biol. Evol.">
        <title>Third-Generation Sequencing Reveals the Adaptive Role of the Epigenome in Three Deep-Sea Polychaetes.</title>
        <authorList>
            <person name="Perez M."/>
            <person name="Aroh O."/>
            <person name="Sun Y."/>
            <person name="Lan Y."/>
            <person name="Juniper S.K."/>
            <person name="Young C.R."/>
            <person name="Angers B."/>
            <person name="Qian P.Y."/>
        </authorList>
    </citation>
    <scope>NUCLEOTIDE SEQUENCE</scope>
    <source>
        <strain evidence="2">P08H-3</strain>
    </source>
</reference>
<proteinExistence type="predicted"/>
<comment type="caution">
    <text evidence="2">The sequence shown here is derived from an EMBL/GenBank/DDBJ whole genome shotgun (WGS) entry which is preliminary data.</text>
</comment>
<dbReference type="GO" id="GO:0016197">
    <property type="term" value="P:endosomal transport"/>
    <property type="evidence" value="ECO:0007669"/>
    <property type="project" value="TreeGrafter"/>
</dbReference>
<dbReference type="InterPro" id="IPR006342">
    <property type="entry name" value="FkbM_mtfrase"/>
</dbReference>
<dbReference type="SUPFAM" id="SSF53335">
    <property type="entry name" value="S-adenosyl-L-methionine-dependent methyltransferases"/>
    <property type="match status" value="1"/>
</dbReference>
<dbReference type="Proteomes" id="UP001208570">
    <property type="component" value="Unassembled WGS sequence"/>
</dbReference>
<evidence type="ECO:0000313" key="2">
    <source>
        <dbReference type="EMBL" id="KAK2167201.1"/>
    </source>
</evidence>
<accession>A0AAD9NGA4</accession>
<keyword evidence="3" id="KW-1185">Reference proteome</keyword>
<dbReference type="GO" id="GO:0005794">
    <property type="term" value="C:Golgi apparatus"/>
    <property type="evidence" value="ECO:0007669"/>
    <property type="project" value="TreeGrafter"/>
</dbReference>
<sequence>MVLLVMFTYLDNRTLFSIRRINRARYGTNTNNGDAIKTILDTVVPPSVEKRKLSSRHAKLTPQAAALLKHWPQGKAGGVFVELGAYDGETSSNTLALELYYNWTGLLIEADPDYFSQLVAKHRHAYSLKACISGSNITQLLYFNEAGGQLGAAGIPEPSERHNPDVHLTSCLPLSKVLLGLKYTHINYLSLDVEGLEYNILEAFPYDRIQVDYISVEYLHVRQGQEAIKQLMTTHGYTFLDKLYSIDECRETFVHDFLFVKKNLG</sequence>
<protein>
    <recommendedName>
        <fullName evidence="1">Methyltransferase FkbM domain-containing protein</fullName>
    </recommendedName>
</protein>
<dbReference type="AlphaFoldDB" id="A0AAD9NGA4"/>
<dbReference type="PANTHER" id="PTHR34009">
    <property type="entry name" value="PROTEIN STAR"/>
    <property type="match status" value="1"/>
</dbReference>
<organism evidence="2 3">
    <name type="scientific">Paralvinella palmiformis</name>
    <dbReference type="NCBI Taxonomy" id="53620"/>
    <lineage>
        <taxon>Eukaryota</taxon>
        <taxon>Metazoa</taxon>
        <taxon>Spiralia</taxon>
        <taxon>Lophotrochozoa</taxon>
        <taxon>Annelida</taxon>
        <taxon>Polychaeta</taxon>
        <taxon>Sedentaria</taxon>
        <taxon>Canalipalpata</taxon>
        <taxon>Terebellida</taxon>
        <taxon>Terebelliformia</taxon>
        <taxon>Alvinellidae</taxon>
        <taxon>Paralvinella</taxon>
    </lineage>
</organism>
<dbReference type="GO" id="GO:0005886">
    <property type="term" value="C:plasma membrane"/>
    <property type="evidence" value="ECO:0007669"/>
    <property type="project" value="TreeGrafter"/>
</dbReference>
<dbReference type="EMBL" id="JAODUP010000031">
    <property type="protein sequence ID" value="KAK2167201.1"/>
    <property type="molecule type" value="Genomic_DNA"/>
</dbReference>
<dbReference type="GO" id="GO:0006888">
    <property type="term" value="P:endoplasmic reticulum to Golgi vesicle-mediated transport"/>
    <property type="evidence" value="ECO:0007669"/>
    <property type="project" value="TreeGrafter"/>
</dbReference>
<feature type="domain" description="Methyltransferase FkbM" evidence="1">
    <location>
        <begin position="83"/>
        <end position="238"/>
    </location>
</feature>
<gene>
    <name evidence="2" type="ORF">LSH36_31g03027</name>
</gene>
<dbReference type="GO" id="GO:0005789">
    <property type="term" value="C:endoplasmic reticulum membrane"/>
    <property type="evidence" value="ECO:0007669"/>
    <property type="project" value="TreeGrafter"/>
</dbReference>
<dbReference type="GO" id="GO:0031902">
    <property type="term" value="C:late endosome membrane"/>
    <property type="evidence" value="ECO:0007669"/>
    <property type="project" value="TreeGrafter"/>
</dbReference>
<evidence type="ECO:0000259" key="1">
    <source>
        <dbReference type="Pfam" id="PF05050"/>
    </source>
</evidence>
<evidence type="ECO:0000313" key="3">
    <source>
        <dbReference type="Proteomes" id="UP001208570"/>
    </source>
</evidence>
<dbReference type="Pfam" id="PF05050">
    <property type="entry name" value="Methyltransf_21"/>
    <property type="match status" value="1"/>
</dbReference>
<dbReference type="Gene3D" id="3.40.50.150">
    <property type="entry name" value="Vaccinia Virus protein VP39"/>
    <property type="match status" value="1"/>
</dbReference>
<dbReference type="PANTHER" id="PTHR34009:SF2">
    <property type="entry name" value="PROTEIN STAR"/>
    <property type="match status" value="1"/>
</dbReference>
<dbReference type="InterPro" id="IPR029063">
    <property type="entry name" value="SAM-dependent_MTases_sf"/>
</dbReference>
<dbReference type="InterPro" id="IPR053202">
    <property type="entry name" value="EGF_Rcpt_Signaling_Reg"/>
</dbReference>